<evidence type="ECO:0000256" key="3">
    <source>
        <dbReference type="ARBA" id="ARBA00023052"/>
    </source>
</evidence>
<feature type="domain" description="Transketolase N-terminal" evidence="4">
    <location>
        <begin position="43"/>
        <end position="286"/>
    </location>
</feature>
<accession>A0ABT2JZ86</accession>
<dbReference type="PANTHER" id="PTHR47514:SF1">
    <property type="entry name" value="TRANSKETOLASE N-TERMINAL SECTION-RELATED"/>
    <property type="match status" value="1"/>
</dbReference>
<proteinExistence type="inferred from homology"/>
<evidence type="ECO:0000313" key="5">
    <source>
        <dbReference type="EMBL" id="MCT2592554.1"/>
    </source>
</evidence>
<comment type="caution">
    <text evidence="5">The sequence shown here is derived from an EMBL/GenBank/DDBJ whole genome shotgun (WGS) entry which is preliminary data.</text>
</comment>
<dbReference type="SUPFAM" id="SSF52518">
    <property type="entry name" value="Thiamin diphosphate-binding fold (THDP-binding)"/>
    <property type="match status" value="1"/>
</dbReference>
<dbReference type="Pfam" id="PF00456">
    <property type="entry name" value="Transketolase_N"/>
    <property type="match status" value="1"/>
</dbReference>
<dbReference type="EMBL" id="JAJAGO010000010">
    <property type="protein sequence ID" value="MCT2592554.1"/>
    <property type="molecule type" value="Genomic_DNA"/>
</dbReference>
<sequence length="290" mass="30131">MTTVVPEVTRPGLVLTSFPGAAPAAPAAVGTAASVLRERALAARRMVIDMAATPTGCHLGGSLSVMDILIAALDRTATDGDSEVVLSKGHAAAGLYAAMYATGILDEDPAAHYGAATHHFTGHPGPSVEGVRFPTGSLGHGAPYALGWALSRRLAGTPGLGIAVLGDGELQEGLVWETCQVAAAQRAGNLVIVVDRNGGQNDGLVADISPEPELAERFRAFGLEVRQVDGHDVETLREVFEPDRSDRDRPLAVIADTVKGKGLRPVEGKAASHYVTIDAARAAAWKEIVR</sequence>
<evidence type="ECO:0000313" key="6">
    <source>
        <dbReference type="Proteomes" id="UP001156389"/>
    </source>
</evidence>
<evidence type="ECO:0000256" key="2">
    <source>
        <dbReference type="ARBA" id="ARBA00007131"/>
    </source>
</evidence>
<dbReference type="InterPro" id="IPR029061">
    <property type="entry name" value="THDP-binding"/>
</dbReference>
<dbReference type="InterPro" id="IPR005474">
    <property type="entry name" value="Transketolase_N"/>
</dbReference>
<protein>
    <submittedName>
        <fullName evidence="5">Transketolase</fullName>
    </submittedName>
</protein>
<gene>
    <name evidence="5" type="ORF">LHJ74_22035</name>
</gene>
<reference evidence="5 6" key="1">
    <citation type="submission" date="2021-10" db="EMBL/GenBank/DDBJ databases">
        <title>Streptomyces gossypii sp. nov., isolated from soil collected from cotton field.</title>
        <authorList>
            <person name="Ge X."/>
            <person name="Chen X."/>
            <person name="Liu W."/>
        </authorList>
    </citation>
    <scope>NUCLEOTIDE SEQUENCE [LARGE SCALE GENOMIC DNA]</scope>
    <source>
        <strain evidence="5 6">N2-109</strain>
    </source>
</reference>
<evidence type="ECO:0000256" key="1">
    <source>
        <dbReference type="ARBA" id="ARBA00001964"/>
    </source>
</evidence>
<evidence type="ECO:0000259" key="4">
    <source>
        <dbReference type="Pfam" id="PF00456"/>
    </source>
</evidence>
<dbReference type="RefSeq" id="WP_260219876.1">
    <property type="nucleotide sequence ID" value="NZ_JAJAGO010000010.1"/>
</dbReference>
<name>A0ABT2JZ86_9ACTN</name>
<comment type="cofactor">
    <cofactor evidence="1">
        <name>thiamine diphosphate</name>
        <dbReference type="ChEBI" id="CHEBI:58937"/>
    </cofactor>
</comment>
<dbReference type="Gene3D" id="3.40.50.970">
    <property type="match status" value="1"/>
</dbReference>
<keyword evidence="3" id="KW-0786">Thiamine pyrophosphate</keyword>
<dbReference type="PANTHER" id="PTHR47514">
    <property type="entry name" value="TRANSKETOLASE N-TERMINAL SECTION-RELATED"/>
    <property type="match status" value="1"/>
</dbReference>
<comment type="similarity">
    <text evidence="2">Belongs to the transketolase family.</text>
</comment>
<keyword evidence="6" id="KW-1185">Reference proteome</keyword>
<organism evidence="5 6">
    <name type="scientific">Streptomyces gossypii</name>
    <dbReference type="NCBI Taxonomy" id="2883101"/>
    <lineage>
        <taxon>Bacteria</taxon>
        <taxon>Bacillati</taxon>
        <taxon>Actinomycetota</taxon>
        <taxon>Actinomycetes</taxon>
        <taxon>Kitasatosporales</taxon>
        <taxon>Streptomycetaceae</taxon>
        <taxon>Streptomyces</taxon>
    </lineage>
</organism>
<dbReference type="Proteomes" id="UP001156389">
    <property type="component" value="Unassembled WGS sequence"/>
</dbReference>